<evidence type="ECO:0008006" key="4">
    <source>
        <dbReference type="Google" id="ProtNLM"/>
    </source>
</evidence>
<accession>A0ABX7SQR9</accession>
<sequence>MTIQVATRSALRSMPRLMTIFSSLLVALATLAAAVASFQPFADPRLLFMDVIAGAQASGYCCRGYYGVMSSLGAISWALAAGTALFAALCLWSRGEAASRWSSLAFGGALSLALCLDDMLLLHESILPGWGLPQEVVLGAYGLTGMAYAFVQRRRLLSSEGAFLLLAFLLFGGSLAIDILLHSTESMAVAAEDSLKFVGIHAWLAFHIDQAQRAVLSMHPNPPPHPVS</sequence>
<keyword evidence="3" id="KW-1185">Reference proteome</keyword>
<evidence type="ECO:0000256" key="1">
    <source>
        <dbReference type="SAM" id="Phobius"/>
    </source>
</evidence>
<keyword evidence="1" id="KW-0472">Membrane</keyword>
<feature type="transmembrane region" description="Helical" evidence="1">
    <location>
        <begin position="74"/>
        <end position="92"/>
    </location>
</feature>
<keyword evidence="1" id="KW-1133">Transmembrane helix</keyword>
<evidence type="ECO:0000313" key="3">
    <source>
        <dbReference type="Proteomes" id="UP000663942"/>
    </source>
</evidence>
<feature type="transmembrane region" description="Helical" evidence="1">
    <location>
        <begin position="134"/>
        <end position="151"/>
    </location>
</feature>
<feature type="transmembrane region" description="Helical" evidence="1">
    <location>
        <begin position="163"/>
        <end position="181"/>
    </location>
</feature>
<proteinExistence type="predicted"/>
<reference evidence="2 3" key="1">
    <citation type="submission" date="2020-09" db="EMBL/GenBank/DDBJ databases">
        <title>Brevundimonas sp. LVF1 isolated from an oligotrophic pond in Goettingen, Germany.</title>
        <authorList>
            <person name="Friedrich I."/>
            <person name="Klassen A."/>
            <person name="Neubauer H."/>
            <person name="Schneider D."/>
            <person name="Hertel R."/>
            <person name="Daniel R."/>
        </authorList>
    </citation>
    <scope>NUCLEOTIDE SEQUENCE [LARGE SCALE GENOMIC DNA]</scope>
    <source>
        <strain evidence="2 3">LVF1</strain>
    </source>
</reference>
<dbReference type="RefSeq" id="WP_207826155.1">
    <property type="nucleotide sequence ID" value="NZ_CP062006.1"/>
</dbReference>
<dbReference type="Proteomes" id="UP000663942">
    <property type="component" value="Chromosome"/>
</dbReference>
<name>A0ABX7SQR9_9CAUL</name>
<dbReference type="EMBL" id="CP062006">
    <property type="protein sequence ID" value="QTC88680.1"/>
    <property type="molecule type" value="Genomic_DNA"/>
</dbReference>
<evidence type="ECO:0000313" key="2">
    <source>
        <dbReference type="EMBL" id="QTC88680.1"/>
    </source>
</evidence>
<protein>
    <recommendedName>
        <fullName evidence="4">DUF998 domain-containing protein</fullName>
    </recommendedName>
</protein>
<keyword evidence="1" id="KW-0812">Transmembrane</keyword>
<feature type="transmembrane region" description="Helical" evidence="1">
    <location>
        <begin position="104"/>
        <end position="122"/>
    </location>
</feature>
<gene>
    <name evidence="2" type="ORF">IFE19_04745</name>
</gene>
<organism evidence="2 3">
    <name type="scientific">Brevundimonas pondensis</name>
    <dbReference type="NCBI Taxonomy" id="2774189"/>
    <lineage>
        <taxon>Bacteria</taxon>
        <taxon>Pseudomonadati</taxon>
        <taxon>Pseudomonadota</taxon>
        <taxon>Alphaproteobacteria</taxon>
        <taxon>Caulobacterales</taxon>
        <taxon>Caulobacteraceae</taxon>
        <taxon>Brevundimonas</taxon>
    </lineage>
</organism>